<evidence type="ECO:0000313" key="13">
    <source>
        <dbReference type="Proteomes" id="UP000761534"/>
    </source>
</evidence>
<keyword evidence="8 9" id="KW-0687">Ribonucleoprotein</keyword>
<dbReference type="OrthoDB" id="5421607at2759"/>
<dbReference type="GO" id="GO:0006614">
    <property type="term" value="P:SRP-dependent cotranslational protein targeting to membrane"/>
    <property type="evidence" value="ECO:0007669"/>
    <property type="project" value="UniProtKB-UniRule"/>
</dbReference>
<dbReference type="Pfam" id="PF08492">
    <property type="entry name" value="SRP72"/>
    <property type="match status" value="1"/>
</dbReference>
<dbReference type="PANTHER" id="PTHR14094">
    <property type="entry name" value="SIGNAL RECOGNITION PARTICLE 72"/>
    <property type="match status" value="1"/>
</dbReference>
<dbReference type="PIRSF" id="PIRSF038922">
    <property type="entry name" value="SRP72"/>
    <property type="match status" value="1"/>
</dbReference>
<dbReference type="GO" id="GO:0005786">
    <property type="term" value="C:signal recognition particle, endoplasmic reticulum targeting"/>
    <property type="evidence" value="ECO:0007669"/>
    <property type="project" value="UniProtKB-UniRule"/>
</dbReference>
<feature type="compositionally biased region" description="Basic residues" evidence="10">
    <location>
        <begin position="578"/>
        <end position="588"/>
    </location>
</feature>
<name>A0A642UVA2_9ASCO</name>
<dbReference type="InterPro" id="IPR011990">
    <property type="entry name" value="TPR-like_helical_dom_sf"/>
</dbReference>
<dbReference type="InterPro" id="IPR026270">
    <property type="entry name" value="SRP72"/>
</dbReference>
<accession>A0A642UVA2</accession>
<sequence>MVKKEKATIEELFSRLHVYSEKDEHEGVLDCATRILAQNGDDESALRAKIIALVNLDKFKEAYMVFEGNDRVKKNMNLAYGYVLYKLNKVNDLEKLDTSVRGVQHELAQAYYKKEDFKKVHLVYEQIEKDGETAVVNESFDMAVNRSAVVAQRLLNGQEVEIKDKTETGSYDEMFNIATAYIGLEKYNEALEWLRQAKLGCENAENLTDEEINAEVFPIMVQAAYANQLKGNVDEAIKILEALDLYNPMAVGDAAVRDVAINNLLSMKGEDNPHYAIRLLDSAGDYNTIVEKQVKKQTEVLGYNRLLLHNLAGRNITSMAKKFVKQHPSKAGIEAVGLLSQLPQQEDEKLLTRTKKLRKMYTQQPNNIALAFALAQLYYNDSKLDSATSSLEELHKNLKSENSADAYLPGLVGALVNLFKLQGRDAAISALLNESLEQWSNDENSTQELISIAASTLAGSDDSSLRSKAQQSFTKLLQTNPNNSISIAGVLASSTTPDSTLSAKLEPVDQLVANVNVQSINEAGVHPLLQTRKRKAVATTESSKPRKKTRKPRLPKDYDPSKQPDPERWMPKRDRSTYKPKKKEKKSAKNTQGGQGDATATESGISSNNNSSVKTSSNKNKKKKKGKK</sequence>
<dbReference type="Gene3D" id="1.25.40.1040">
    <property type="match status" value="1"/>
</dbReference>
<dbReference type="VEuPathDB" id="FungiDB:TRICI_005177"/>
<evidence type="ECO:0000256" key="5">
    <source>
        <dbReference type="ARBA" id="ARBA00022490"/>
    </source>
</evidence>
<comment type="subcellular location">
    <subcellularLocation>
        <location evidence="2 9">Cytoplasm</location>
    </subcellularLocation>
    <subcellularLocation>
        <location evidence="1">Endoplasmic reticulum</location>
    </subcellularLocation>
</comment>
<keyword evidence="5 9" id="KW-0963">Cytoplasm</keyword>
<dbReference type="AlphaFoldDB" id="A0A642UVA2"/>
<feature type="compositionally biased region" description="Basic residues" evidence="10">
    <location>
        <begin position="619"/>
        <end position="628"/>
    </location>
</feature>
<feature type="compositionally biased region" description="Low complexity" evidence="10">
    <location>
        <begin position="606"/>
        <end position="618"/>
    </location>
</feature>
<evidence type="ECO:0000256" key="2">
    <source>
        <dbReference type="ARBA" id="ARBA00004496"/>
    </source>
</evidence>
<organism evidence="12 13">
    <name type="scientific">Trichomonascus ciferrii</name>
    <dbReference type="NCBI Taxonomy" id="44093"/>
    <lineage>
        <taxon>Eukaryota</taxon>
        <taxon>Fungi</taxon>
        <taxon>Dikarya</taxon>
        <taxon>Ascomycota</taxon>
        <taxon>Saccharomycotina</taxon>
        <taxon>Dipodascomycetes</taxon>
        <taxon>Dipodascales</taxon>
        <taxon>Trichomonascaceae</taxon>
        <taxon>Trichomonascus</taxon>
        <taxon>Trichomonascus ciferrii complex</taxon>
    </lineage>
</organism>
<feature type="compositionally biased region" description="Basic and acidic residues" evidence="10">
    <location>
        <begin position="554"/>
        <end position="577"/>
    </location>
</feature>
<evidence type="ECO:0000256" key="7">
    <source>
        <dbReference type="ARBA" id="ARBA00023135"/>
    </source>
</evidence>
<feature type="region of interest" description="Disordered" evidence="10">
    <location>
        <begin position="526"/>
        <end position="628"/>
    </location>
</feature>
<dbReference type="PANTHER" id="PTHR14094:SF9">
    <property type="entry name" value="SIGNAL RECOGNITION PARTICLE SUBUNIT SRP72"/>
    <property type="match status" value="1"/>
</dbReference>
<protein>
    <recommendedName>
        <fullName evidence="4 9">Signal recognition particle subunit SRP72</fullName>
    </recommendedName>
</protein>
<dbReference type="GO" id="GO:0043022">
    <property type="term" value="F:ribosome binding"/>
    <property type="evidence" value="ECO:0007669"/>
    <property type="project" value="TreeGrafter"/>
</dbReference>
<comment type="caution">
    <text evidence="12">The sequence shown here is derived from an EMBL/GenBank/DDBJ whole genome shotgun (WGS) entry which is preliminary data.</text>
</comment>
<keyword evidence="7 9" id="KW-0733">Signal recognition particle</keyword>
<keyword evidence="6" id="KW-0256">Endoplasmic reticulum</keyword>
<keyword evidence="13" id="KW-1185">Reference proteome</keyword>
<dbReference type="Proteomes" id="UP000761534">
    <property type="component" value="Unassembled WGS sequence"/>
</dbReference>
<evidence type="ECO:0000256" key="4">
    <source>
        <dbReference type="ARBA" id="ARBA00018350"/>
    </source>
</evidence>
<dbReference type="Gene3D" id="1.25.40.10">
    <property type="entry name" value="Tetratricopeptide repeat domain"/>
    <property type="match status" value="2"/>
</dbReference>
<dbReference type="InterPro" id="IPR013699">
    <property type="entry name" value="Signal_recog_part_SRP72_RNA-bd"/>
</dbReference>
<dbReference type="GO" id="GO:0005783">
    <property type="term" value="C:endoplasmic reticulum"/>
    <property type="evidence" value="ECO:0007669"/>
    <property type="project" value="UniProtKB-SubCell"/>
</dbReference>
<evidence type="ECO:0000259" key="11">
    <source>
        <dbReference type="Pfam" id="PF08492"/>
    </source>
</evidence>
<feature type="domain" description="Signal recognition particle SRP72 subunit RNA-binding" evidence="11">
    <location>
        <begin position="539"/>
        <end position="580"/>
    </location>
</feature>
<proteinExistence type="inferred from homology"/>
<comment type="similarity">
    <text evidence="3 9">Belongs to the SRP72 family.</text>
</comment>
<evidence type="ECO:0000256" key="1">
    <source>
        <dbReference type="ARBA" id="ARBA00004240"/>
    </source>
</evidence>
<gene>
    <name evidence="12" type="ORF">TRICI_005177</name>
</gene>
<evidence type="ECO:0000256" key="8">
    <source>
        <dbReference type="ARBA" id="ARBA00023274"/>
    </source>
</evidence>
<evidence type="ECO:0000313" key="12">
    <source>
        <dbReference type="EMBL" id="KAA8906144.1"/>
    </source>
</evidence>
<dbReference type="GO" id="GO:0008312">
    <property type="term" value="F:7S RNA binding"/>
    <property type="evidence" value="ECO:0007669"/>
    <property type="project" value="InterPro"/>
</dbReference>
<reference evidence="12" key="1">
    <citation type="journal article" date="2019" name="G3 (Bethesda)">
        <title>Genome Assemblies of Two Rare Opportunistic Yeast Pathogens: Diutina rugosa (syn. Candida rugosa) and Trichomonascus ciferrii (syn. Candida ciferrii).</title>
        <authorList>
            <person name="Mixao V."/>
            <person name="Saus E."/>
            <person name="Hansen A.P."/>
            <person name="Lass-Florl C."/>
            <person name="Gabaldon T."/>
        </authorList>
    </citation>
    <scope>NUCLEOTIDE SEQUENCE</scope>
    <source>
        <strain evidence="12">CBS 4856</strain>
    </source>
</reference>
<comment type="function">
    <text evidence="9">Component of the signal recognition particle (SRP) complex, a ribonucleoprotein complex that mediates the cotranslational targeting of secretory and membrane proteins to the endoplasmic reticulum (ER).</text>
</comment>
<dbReference type="EMBL" id="SWFS01000402">
    <property type="protein sequence ID" value="KAA8906144.1"/>
    <property type="molecule type" value="Genomic_DNA"/>
</dbReference>
<evidence type="ECO:0000256" key="6">
    <source>
        <dbReference type="ARBA" id="ARBA00022824"/>
    </source>
</evidence>
<evidence type="ECO:0000256" key="3">
    <source>
        <dbReference type="ARBA" id="ARBA00007676"/>
    </source>
</evidence>
<evidence type="ECO:0000256" key="9">
    <source>
        <dbReference type="PIRNR" id="PIRNR038922"/>
    </source>
</evidence>
<evidence type="ECO:0000256" key="10">
    <source>
        <dbReference type="SAM" id="MobiDB-lite"/>
    </source>
</evidence>